<dbReference type="AlphaFoldDB" id="A0A8T0HXW5"/>
<comment type="caution">
    <text evidence="1">The sequence shown here is derived from an EMBL/GenBank/DDBJ whole genome shotgun (WGS) entry which is preliminary data.</text>
</comment>
<evidence type="ECO:0000313" key="1">
    <source>
        <dbReference type="EMBL" id="KAG0575511.1"/>
    </source>
</evidence>
<dbReference type="EMBL" id="CM026425">
    <property type="protein sequence ID" value="KAG0575511.1"/>
    <property type="molecule type" value="Genomic_DNA"/>
</dbReference>
<gene>
    <name evidence="1" type="ORF">KC19_5G009300</name>
</gene>
<evidence type="ECO:0000313" key="2">
    <source>
        <dbReference type="Proteomes" id="UP000822688"/>
    </source>
</evidence>
<dbReference type="Proteomes" id="UP000822688">
    <property type="component" value="Chromosome 5"/>
</dbReference>
<name>A0A8T0HXW5_CERPU</name>
<protein>
    <submittedName>
        <fullName evidence="1">Uncharacterized protein</fullName>
    </submittedName>
</protein>
<organism evidence="1 2">
    <name type="scientific">Ceratodon purpureus</name>
    <name type="common">Fire moss</name>
    <name type="synonym">Dicranum purpureum</name>
    <dbReference type="NCBI Taxonomy" id="3225"/>
    <lineage>
        <taxon>Eukaryota</taxon>
        <taxon>Viridiplantae</taxon>
        <taxon>Streptophyta</taxon>
        <taxon>Embryophyta</taxon>
        <taxon>Bryophyta</taxon>
        <taxon>Bryophytina</taxon>
        <taxon>Bryopsida</taxon>
        <taxon>Dicranidae</taxon>
        <taxon>Pseudoditrichales</taxon>
        <taxon>Ditrichaceae</taxon>
        <taxon>Ceratodon</taxon>
    </lineage>
</organism>
<reference evidence="1" key="1">
    <citation type="submission" date="2020-06" db="EMBL/GenBank/DDBJ databases">
        <title>WGS assembly of Ceratodon purpureus strain R40.</title>
        <authorList>
            <person name="Carey S.B."/>
            <person name="Jenkins J."/>
            <person name="Shu S."/>
            <person name="Lovell J.T."/>
            <person name="Sreedasyam A."/>
            <person name="Maumus F."/>
            <person name="Tiley G.P."/>
            <person name="Fernandez-Pozo N."/>
            <person name="Barry K."/>
            <person name="Chen C."/>
            <person name="Wang M."/>
            <person name="Lipzen A."/>
            <person name="Daum C."/>
            <person name="Saski C.A."/>
            <person name="Payton A.C."/>
            <person name="Mcbreen J.C."/>
            <person name="Conrad R.E."/>
            <person name="Kollar L.M."/>
            <person name="Olsson S."/>
            <person name="Huttunen S."/>
            <person name="Landis J.B."/>
            <person name="Wickett N.J."/>
            <person name="Johnson M.G."/>
            <person name="Rensing S.A."/>
            <person name="Grimwood J."/>
            <person name="Schmutz J."/>
            <person name="Mcdaniel S.F."/>
        </authorList>
    </citation>
    <scope>NUCLEOTIDE SEQUENCE</scope>
    <source>
        <strain evidence="1">R40</strain>
    </source>
</reference>
<keyword evidence="2" id="KW-1185">Reference proteome</keyword>
<sequence>MHLLDTKLLHTNWSDFEHTTCGTQNRSSQCTNAKTYGRTAHVHGQVQEAPWAICPTSLDPSPQEHPLEDQIAPLFYTLFIFTPPYFVSLHWPHNPHLPPSPSA</sequence>
<proteinExistence type="predicted"/>
<accession>A0A8T0HXW5</accession>